<proteinExistence type="predicted"/>
<protein>
    <submittedName>
        <fullName evidence="2">Uncharacterized protein</fullName>
    </submittedName>
</protein>
<reference evidence="2" key="1">
    <citation type="submission" date="2022-04" db="EMBL/GenBank/DDBJ databases">
        <title>Carnegiea gigantea Genome sequencing and assembly v2.</title>
        <authorList>
            <person name="Copetti D."/>
            <person name="Sanderson M.J."/>
            <person name="Burquez A."/>
            <person name="Wojciechowski M.F."/>
        </authorList>
    </citation>
    <scope>NUCLEOTIDE SEQUENCE</scope>
    <source>
        <strain evidence="2">SGP5-SGP5p</strain>
        <tissue evidence="2">Aerial part</tissue>
    </source>
</reference>
<keyword evidence="1" id="KW-0812">Transmembrane</keyword>
<evidence type="ECO:0000313" key="2">
    <source>
        <dbReference type="EMBL" id="KAJ8444966.1"/>
    </source>
</evidence>
<organism evidence="2 3">
    <name type="scientific">Carnegiea gigantea</name>
    <dbReference type="NCBI Taxonomy" id="171969"/>
    <lineage>
        <taxon>Eukaryota</taxon>
        <taxon>Viridiplantae</taxon>
        <taxon>Streptophyta</taxon>
        <taxon>Embryophyta</taxon>
        <taxon>Tracheophyta</taxon>
        <taxon>Spermatophyta</taxon>
        <taxon>Magnoliopsida</taxon>
        <taxon>eudicotyledons</taxon>
        <taxon>Gunneridae</taxon>
        <taxon>Pentapetalae</taxon>
        <taxon>Caryophyllales</taxon>
        <taxon>Cactineae</taxon>
        <taxon>Cactaceae</taxon>
        <taxon>Cactoideae</taxon>
        <taxon>Echinocereeae</taxon>
        <taxon>Carnegiea</taxon>
    </lineage>
</organism>
<keyword evidence="3" id="KW-1185">Reference proteome</keyword>
<dbReference type="AlphaFoldDB" id="A0A9Q1KLI7"/>
<keyword evidence="1" id="KW-1133">Transmembrane helix</keyword>
<dbReference type="EMBL" id="JAKOGI010000082">
    <property type="protein sequence ID" value="KAJ8444966.1"/>
    <property type="molecule type" value="Genomic_DNA"/>
</dbReference>
<feature type="transmembrane region" description="Helical" evidence="1">
    <location>
        <begin position="29"/>
        <end position="52"/>
    </location>
</feature>
<dbReference type="OrthoDB" id="3176171at2759"/>
<accession>A0A9Q1KLI7</accession>
<dbReference type="Proteomes" id="UP001153076">
    <property type="component" value="Unassembled WGS sequence"/>
</dbReference>
<gene>
    <name evidence="2" type="ORF">Cgig2_029160</name>
</gene>
<sequence>MEVAEDSAQVAKLLLPLNLSITREGSCSWYYELRPCGFGILFLLNLGALLFVKMRSDSALLTLEDGGSPIPNPSTAAEDARLASLISLDGILKQVKDIIRQSSVNKLSRSKNKALLESLIVSSHWNSYPLAFVNLATTAQSVAEEDNHFQSATDHQPSLDRGSSAETDVSQWNVLQFNTGSTVPFIIKCGAPSNLELVIKAGADSQQPKGDRTRARYSWLYRTLAVKVPALRDLVSELEKGGMLEDVKS</sequence>
<name>A0A9Q1KLI7_9CARY</name>
<evidence type="ECO:0000256" key="1">
    <source>
        <dbReference type="SAM" id="Phobius"/>
    </source>
</evidence>
<comment type="caution">
    <text evidence="2">The sequence shown here is derived from an EMBL/GenBank/DDBJ whole genome shotgun (WGS) entry which is preliminary data.</text>
</comment>
<evidence type="ECO:0000313" key="3">
    <source>
        <dbReference type="Proteomes" id="UP001153076"/>
    </source>
</evidence>
<keyword evidence="1" id="KW-0472">Membrane</keyword>